<dbReference type="AlphaFoldDB" id="A0A916UHA3"/>
<reference evidence="1" key="1">
    <citation type="journal article" date="2014" name="Int. J. Syst. Evol. Microbiol.">
        <title>Complete genome sequence of Corynebacterium casei LMG S-19264T (=DSM 44701T), isolated from a smear-ripened cheese.</title>
        <authorList>
            <consortium name="US DOE Joint Genome Institute (JGI-PGF)"/>
            <person name="Walter F."/>
            <person name="Albersmeier A."/>
            <person name="Kalinowski J."/>
            <person name="Ruckert C."/>
        </authorList>
    </citation>
    <scope>NUCLEOTIDE SEQUENCE</scope>
    <source>
        <strain evidence="1">CGMCC 1.15478</strain>
    </source>
</reference>
<keyword evidence="2" id="KW-1185">Reference proteome</keyword>
<evidence type="ECO:0008006" key="3">
    <source>
        <dbReference type="Google" id="ProtNLM"/>
    </source>
</evidence>
<gene>
    <name evidence="1" type="ORF">GCM10011410_27100</name>
</gene>
<organism evidence="1 2">
    <name type="scientific">Hoyosella rhizosphaerae</name>
    <dbReference type="NCBI Taxonomy" id="1755582"/>
    <lineage>
        <taxon>Bacteria</taxon>
        <taxon>Bacillati</taxon>
        <taxon>Actinomycetota</taxon>
        <taxon>Actinomycetes</taxon>
        <taxon>Mycobacteriales</taxon>
        <taxon>Hoyosellaceae</taxon>
        <taxon>Hoyosella</taxon>
    </lineage>
</organism>
<evidence type="ECO:0000313" key="2">
    <source>
        <dbReference type="Proteomes" id="UP000641514"/>
    </source>
</evidence>
<dbReference type="EMBL" id="BMJH01000003">
    <property type="protein sequence ID" value="GGC72587.1"/>
    <property type="molecule type" value="Genomic_DNA"/>
</dbReference>
<accession>A0A916UHA3</accession>
<reference evidence="1" key="2">
    <citation type="submission" date="2020-09" db="EMBL/GenBank/DDBJ databases">
        <authorList>
            <person name="Sun Q."/>
            <person name="Zhou Y."/>
        </authorList>
    </citation>
    <scope>NUCLEOTIDE SEQUENCE</scope>
    <source>
        <strain evidence="1">CGMCC 1.15478</strain>
    </source>
</reference>
<dbReference type="Proteomes" id="UP000641514">
    <property type="component" value="Unassembled WGS sequence"/>
</dbReference>
<protein>
    <recommendedName>
        <fullName evidence="3">Ribosomally synthesized peptide with SipW-like signal peptide</fullName>
    </recommendedName>
</protein>
<evidence type="ECO:0000313" key="1">
    <source>
        <dbReference type="EMBL" id="GGC72587.1"/>
    </source>
</evidence>
<proteinExistence type="predicted"/>
<dbReference type="RefSeq" id="WP_188675983.1">
    <property type="nucleotide sequence ID" value="NZ_BMJH01000003.1"/>
</dbReference>
<comment type="caution">
    <text evidence="1">The sequence shown here is derived from an EMBL/GenBank/DDBJ whole genome shotgun (WGS) entry which is preliminary data.</text>
</comment>
<name>A0A916UHA3_9ACTN</name>
<sequence>MTSHVTPLRPRRTKFRALAAAGLVLGTGTTIVLASWTDSSFVTGIFALGSFGIEASVNGANSWYDDEDDLIFTVNPTTVRPGDTHYAPIALRTKADSMAALVTLNGAINDGDAAVFNALRYRVVESTTCNSSAFTGASTYVVGSNTTASALATGSAPDAIALPAAASLPGAAKTYCFEIALPDTSANWTNANLPNKTAAARWKFTAQSGS</sequence>